<dbReference type="Proteomes" id="UP000242616">
    <property type="component" value="Unassembled WGS sequence"/>
</dbReference>
<evidence type="ECO:0000256" key="6">
    <source>
        <dbReference type="ARBA" id="ARBA00022960"/>
    </source>
</evidence>
<dbReference type="InterPro" id="IPR005750">
    <property type="entry name" value="UDP_GlcNAc_COvinyl_MurA"/>
</dbReference>
<dbReference type="NCBIfam" id="NF006873">
    <property type="entry name" value="PRK09369.1"/>
    <property type="match status" value="1"/>
</dbReference>
<evidence type="ECO:0000256" key="3">
    <source>
        <dbReference type="ARBA" id="ARBA00022490"/>
    </source>
</evidence>
<dbReference type="EMBL" id="LBFC01000022">
    <property type="protein sequence ID" value="ONN26645.1"/>
    <property type="molecule type" value="Genomic_DNA"/>
</dbReference>
<dbReference type="EC" id="2.5.1.7" evidence="12"/>
<dbReference type="SUPFAM" id="SSF55205">
    <property type="entry name" value="EPT/RTPC-like"/>
    <property type="match status" value="1"/>
</dbReference>
<dbReference type="InterPro" id="IPR013792">
    <property type="entry name" value="RNA3'P_cycl/enolpyr_Trfase_a/b"/>
</dbReference>
<evidence type="ECO:0000256" key="10">
    <source>
        <dbReference type="ARBA" id="ARBA00038367"/>
    </source>
</evidence>
<feature type="active site" description="Proton donor" evidence="12">
    <location>
        <position position="114"/>
    </location>
</feature>
<dbReference type="NCBIfam" id="TIGR01072">
    <property type="entry name" value="murA"/>
    <property type="match status" value="1"/>
</dbReference>
<evidence type="ECO:0000256" key="2">
    <source>
        <dbReference type="ARBA" id="ARBA00004752"/>
    </source>
</evidence>
<dbReference type="PANTHER" id="PTHR43783">
    <property type="entry name" value="UDP-N-ACETYLGLUCOSAMINE 1-CARBOXYVINYLTRANSFERASE"/>
    <property type="match status" value="1"/>
</dbReference>
<dbReference type="InterPro" id="IPR001986">
    <property type="entry name" value="Enolpyruvate_Tfrase_dom"/>
</dbReference>
<evidence type="ECO:0000256" key="7">
    <source>
        <dbReference type="ARBA" id="ARBA00022984"/>
    </source>
</evidence>
<comment type="catalytic activity">
    <reaction evidence="11 12">
        <text>phosphoenolpyruvate + UDP-N-acetyl-alpha-D-glucosamine = UDP-N-acetyl-3-O-(1-carboxyvinyl)-alpha-D-glucosamine + phosphate</text>
        <dbReference type="Rhea" id="RHEA:18681"/>
        <dbReference type="ChEBI" id="CHEBI:43474"/>
        <dbReference type="ChEBI" id="CHEBI:57705"/>
        <dbReference type="ChEBI" id="CHEBI:58702"/>
        <dbReference type="ChEBI" id="CHEBI:68483"/>
        <dbReference type="EC" id="2.5.1.7"/>
    </reaction>
</comment>
<feature type="binding site" evidence="12">
    <location>
        <position position="304"/>
    </location>
    <ligand>
        <name>UDP-N-acetyl-alpha-D-glucosamine</name>
        <dbReference type="ChEBI" id="CHEBI:57705"/>
    </ligand>
</feature>
<keyword evidence="4 12" id="KW-0132">Cell division</keyword>
<keyword evidence="5 12" id="KW-0808">Transferase</keyword>
<evidence type="ECO:0000256" key="9">
    <source>
        <dbReference type="ARBA" id="ARBA00023316"/>
    </source>
</evidence>
<keyword evidence="15" id="KW-1185">Reference proteome</keyword>
<evidence type="ECO:0000313" key="14">
    <source>
        <dbReference type="EMBL" id="ONN26645.1"/>
    </source>
</evidence>
<comment type="pathway">
    <text evidence="2 12">Cell wall biogenesis; peptidoglycan biosynthesis.</text>
</comment>
<dbReference type="CDD" id="cd01555">
    <property type="entry name" value="UdpNAET"/>
    <property type="match status" value="1"/>
</dbReference>
<feature type="binding site" evidence="12">
    <location>
        <begin position="21"/>
        <end position="22"/>
    </location>
    <ligand>
        <name>phosphoenolpyruvate</name>
        <dbReference type="ChEBI" id="CHEBI:58702"/>
    </ligand>
</feature>
<feature type="binding site" evidence="12">
    <location>
        <position position="326"/>
    </location>
    <ligand>
        <name>UDP-N-acetyl-alpha-D-glucosamine</name>
        <dbReference type="ChEBI" id="CHEBI:57705"/>
    </ligand>
</feature>
<keyword evidence="12" id="KW-0670">Pyruvate</keyword>
<feature type="modified residue" description="2-(S-cysteinyl)pyruvic acid O-phosphothioketal" evidence="12">
    <location>
        <position position="114"/>
    </location>
</feature>
<dbReference type="InterPro" id="IPR050068">
    <property type="entry name" value="MurA_subfamily"/>
</dbReference>
<sequence>MGYFVLEKSVLNGEVVISGAKNAALPILAATILIDDEIELRNVPDLLDIRTMIDILKETGKNVYFENNIVRISGVAKNKVIPYDLVRKMRASFNVLGPLVLRLGEGQVSLPGGCAIGVRPVDYHIMGLKKLGFSIEIEHGEVFAKRGKSEGEIFITLPFPSVGATEHLMTTAALLDGVEVVIENAAMEPEIVDLQKFLNKMGANVVGAGTRKIIVKGVKRLSGGTYSVMPDRIEAGTYAISIASTGGEGVVKGIIPEHLEILWEVLEETGTKVDIFDSYVYVNGKNRKKSININIQPYPGFPTDLQPQIMVYLSVANGASMIMENVFKNRFHHVDELVRMGAKIRIFDGTAIVEGVKKLSGAKVEGTDLRATAALIIAGFLAEGKTEVHNDFHALRGYENIAYKFKKLGGNIKHVI</sequence>
<keyword evidence="7 12" id="KW-0573">Peptidoglycan synthesis</keyword>
<feature type="binding site" evidence="12">
    <location>
        <position position="90"/>
    </location>
    <ligand>
        <name>UDP-N-acetyl-alpha-D-glucosamine</name>
        <dbReference type="ChEBI" id="CHEBI:57705"/>
    </ligand>
</feature>
<keyword evidence="6 12" id="KW-0133">Cell shape</keyword>
<dbReference type="PANTHER" id="PTHR43783:SF1">
    <property type="entry name" value="UDP-N-ACETYLGLUCOSAMINE 1-CARBOXYVINYLTRANSFERASE"/>
    <property type="match status" value="1"/>
</dbReference>
<evidence type="ECO:0000256" key="12">
    <source>
        <dbReference type="HAMAP-Rule" id="MF_00111"/>
    </source>
</evidence>
<dbReference type="Gene3D" id="3.65.10.10">
    <property type="entry name" value="Enolpyruvate transferase domain"/>
    <property type="match status" value="2"/>
</dbReference>
<evidence type="ECO:0000259" key="13">
    <source>
        <dbReference type="Pfam" id="PF00275"/>
    </source>
</evidence>
<reference evidence="14 15" key="1">
    <citation type="submission" date="2015-06" db="EMBL/GenBank/DDBJ databases">
        <title>Genome sequencing of Thermotogales isolates from hydrothermal vents.</title>
        <authorList>
            <person name="Haverkamp T.H."/>
            <person name="Kublanov I.V."/>
            <person name="Nesbo C.L."/>
        </authorList>
    </citation>
    <scope>NUCLEOTIDE SEQUENCE [LARGE SCALE GENOMIC DNA]</scope>
    <source>
        <strain evidence="15">ik275mar</strain>
    </source>
</reference>
<dbReference type="HAMAP" id="MF_00111">
    <property type="entry name" value="MurA"/>
    <property type="match status" value="1"/>
</dbReference>
<proteinExistence type="inferred from homology"/>
<comment type="subcellular location">
    <subcellularLocation>
        <location evidence="1 12">Cytoplasm</location>
    </subcellularLocation>
</comment>
<evidence type="ECO:0000256" key="4">
    <source>
        <dbReference type="ARBA" id="ARBA00022618"/>
    </source>
</evidence>
<dbReference type="GO" id="GO:0008760">
    <property type="term" value="F:UDP-N-acetylglucosamine 1-carboxyvinyltransferase activity"/>
    <property type="evidence" value="ECO:0007669"/>
    <property type="project" value="UniProtKB-EC"/>
</dbReference>
<keyword evidence="8 12" id="KW-0131">Cell cycle</keyword>
<comment type="function">
    <text evidence="12">Cell wall formation. Adds enolpyruvyl to UDP-N-acetylglucosamine.</text>
</comment>
<organism evidence="14 15">
    <name type="scientific">Thermosipho affectus</name>
    <dbReference type="NCBI Taxonomy" id="660294"/>
    <lineage>
        <taxon>Bacteria</taxon>
        <taxon>Thermotogati</taxon>
        <taxon>Thermotogota</taxon>
        <taxon>Thermotogae</taxon>
        <taxon>Thermotogales</taxon>
        <taxon>Fervidobacteriaceae</taxon>
        <taxon>Thermosipho</taxon>
    </lineage>
</organism>
<name>A0ABX3IFQ0_9BACT</name>
<feature type="domain" description="Enolpyruvate transferase" evidence="13">
    <location>
        <begin position="9"/>
        <end position="402"/>
    </location>
</feature>
<accession>A0ABX3IFQ0</accession>
<evidence type="ECO:0000256" key="8">
    <source>
        <dbReference type="ARBA" id="ARBA00023306"/>
    </source>
</evidence>
<evidence type="ECO:0000256" key="11">
    <source>
        <dbReference type="ARBA" id="ARBA00047527"/>
    </source>
</evidence>
<keyword evidence="3 12" id="KW-0963">Cytoplasm</keyword>
<evidence type="ECO:0000313" key="15">
    <source>
        <dbReference type="Proteomes" id="UP000242616"/>
    </source>
</evidence>
<protein>
    <recommendedName>
        <fullName evidence="12">UDP-N-acetylglucosamine 1-carboxyvinyltransferase</fullName>
        <ecNumber evidence="12">2.5.1.7</ecNumber>
    </recommendedName>
    <alternativeName>
        <fullName evidence="12">Enoylpyruvate transferase</fullName>
    </alternativeName>
    <alternativeName>
        <fullName evidence="12">UDP-N-acetylglucosamine enolpyruvyl transferase</fullName>
        <shortName evidence="12">EPT</shortName>
    </alternativeName>
</protein>
<comment type="caution">
    <text evidence="14">The sequence shown here is derived from an EMBL/GenBank/DDBJ whole genome shotgun (WGS) entry which is preliminary data.</text>
</comment>
<evidence type="ECO:0000256" key="1">
    <source>
        <dbReference type="ARBA" id="ARBA00004496"/>
    </source>
</evidence>
<evidence type="ECO:0000256" key="5">
    <source>
        <dbReference type="ARBA" id="ARBA00022679"/>
    </source>
</evidence>
<gene>
    <name evidence="12" type="primary">murA</name>
    <name evidence="14" type="ORF">XJ44_07145</name>
</gene>
<dbReference type="Pfam" id="PF00275">
    <property type="entry name" value="EPSP_synthase"/>
    <property type="match status" value="1"/>
</dbReference>
<dbReference type="RefSeq" id="WP_077198542.1">
    <property type="nucleotide sequence ID" value="NZ_LBFC01000022.1"/>
</dbReference>
<keyword evidence="9 12" id="KW-0961">Cell wall biogenesis/degradation</keyword>
<comment type="caution">
    <text evidence="12">Lacks conserved residue(s) required for the propagation of feature annotation.</text>
</comment>
<comment type="similarity">
    <text evidence="10 12">Belongs to the EPSP synthase family. MurA subfamily.</text>
</comment>
<dbReference type="InterPro" id="IPR036968">
    <property type="entry name" value="Enolpyruvate_Tfrase_sf"/>
</dbReference>